<protein>
    <submittedName>
        <fullName evidence="5">Oxidoreductase</fullName>
    </submittedName>
</protein>
<evidence type="ECO:0000256" key="2">
    <source>
        <dbReference type="ARBA" id="ARBA00023002"/>
    </source>
</evidence>
<dbReference type="Proteomes" id="UP000464624">
    <property type="component" value="Chromosome"/>
</dbReference>
<proteinExistence type="inferred from homology"/>
<feature type="domain" description="Gfo/Idh/MocA-like oxidoreductase N-terminal" evidence="3">
    <location>
        <begin position="22"/>
        <end position="140"/>
    </location>
</feature>
<evidence type="ECO:0000313" key="5">
    <source>
        <dbReference type="EMBL" id="BBU20768.1"/>
    </source>
</evidence>
<dbReference type="Pfam" id="PF01408">
    <property type="entry name" value="GFO_IDH_MocA"/>
    <property type="match status" value="1"/>
</dbReference>
<gene>
    <name evidence="5" type="ORF">MYXE_05570</name>
</gene>
<dbReference type="InterPro" id="IPR050463">
    <property type="entry name" value="Gfo/Idh/MocA_oxidrdct_glycsds"/>
</dbReference>
<accession>A0AAD1LZC3</accession>
<feature type="domain" description="Gfo/Idh/MocA-like oxidoreductase C-terminal" evidence="4">
    <location>
        <begin position="157"/>
        <end position="356"/>
    </location>
</feature>
<evidence type="ECO:0000259" key="4">
    <source>
        <dbReference type="Pfam" id="PF02894"/>
    </source>
</evidence>
<dbReference type="GO" id="GO:0016491">
    <property type="term" value="F:oxidoreductase activity"/>
    <property type="evidence" value="ECO:0007669"/>
    <property type="project" value="UniProtKB-KW"/>
</dbReference>
<dbReference type="PANTHER" id="PTHR43818">
    <property type="entry name" value="BCDNA.GH03377"/>
    <property type="match status" value="1"/>
</dbReference>
<name>A0AAD1LZC3_MYCXE</name>
<reference evidence="5 6" key="1">
    <citation type="submission" date="2019-12" db="EMBL/GenBank/DDBJ databases">
        <title>Complete genome sequence of Mycolicibacterium xenopi str. JCM15661T.</title>
        <authorList>
            <person name="Yoshida M."/>
            <person name="Fukano H."/>
            <person name="Asakura T."/>
            <person name="Hoshino Y."/>
        </authorList>
    </citation>
    <scope>NUCLEOTIDE SEQUENCE [LARGE SCALE GENOMIC DNA]</scope>
    <source>
        <strain evidence="5 6">JCM 15661T</strain>
    </source>
</reference>
<dbReference type="InterPro" id="IPR000683">
    <property type="entry name" value="Gfo/Idh/MocA-like_OxRdtase_N"/>
</dbReference>
<evidence type="ECO:0000256" key="1">
    <source>
        <dbReference type="ARBA" id="ARBA00010928"/>
    </source>
</evidence>
<dbReference type="PANTHER" id="PTHR43818:SF11">
    <property type="entry name" value="BCDNA.GH03377"/>
    <property type="match status" value="1"/>
</dbReference>
<evidence type="ECO:0000259" key="3">
    <source>
        <dbReference type="Pfam" id="PF01408"/>
    </source>
</evidence>
<dbReference type="Gene3D" id="3.40.50.720">
    <property type="entry name" value="NAD(P)-binding Rossmann-like Domain"/>
    <property type="match status" value="1"/>
</dbReference>
<dbReference type="InterPro" id="IPR004104">
    <property type="entry name" value="Gfo/Idh/MocA-like_OxRdtase_C"/>
</dbReference>
<dbReference type="GO" id="GO:0000166">
    <property type="term" value="F:nucleotide binding"/>
    <property type="evidence" value="ECO:0007669"/>
    <property type="project" value="InterPro"/>
</dbReference>
<keyword evidence="2" id="KW-0560">Oxidoreductase</keyword>
<organism evidence="5 6">
    <name type="scientific">Mycobacterium xenopi</name>
    <dbReference type="NCBI Taxonomy" id="1789"/>
    <lineage>
        <taxon>Bacteria</taxon>
        <taxon>Bacillati</taxon>
        <taxon>Actinomycetota</taxon>
        <taxon>Actinomycetes</taxon>
        <taxon>Mycobacteriales</taxon>
        <taxon>Mycobacteriaceae</taxon>
        <taxon>Mycobacterium</taxon>
    </lineage>
</organism>
<dbReference type="Pfam" id="PF02894">
    <property type="entry name" value="GFO_IDH_MocA_C"/>
    <property type="match status" value="1"/>
</dbReference>
<dbReference type="EMBL" id="AP022314">
    <property type="protein sequence ID" value="BBU20768.1"/>
    <property type="molecule type" value="Genomic_DNA"/>
</dbReference>
<dbReference type="SUPFAM" id="SSF55347">
    <property type="entry name" value="Glyceraldehyde-3-phosphate dehydrogenase-like, C-terminal domain"/>
    <property type="match status" value="1"/>
</dbReference>
<dbReference type="SUPFAM" id="SSF51735">
    <property type="entry name" value="NAD(P)-binding Rossmann-fold domains"/>
    <property type="match status" value="1"/>
</dbReference>
<evidence type="ECO:0000313" key="6">
    <source>
        <dbReference type="Proteomes" id="UP000464624"/>
    </source>
</evidence>
<dbReference type="Gene3D" id="3.30.360.10">
    <property type="entry name" value="Dihydrodipicolinate Reductase, domain 2"/>
    <property type="match status" value="1"/>
</dbReference>
<dbReference type="KEGG" id="mxe:MYXE_05570"/>
<sequence length="361" mass="39032">MVIFLLPTLSSSTRGRGLRPVKIAIAGGGFGSNVALPVYAELAEFEPVAVWSRRPERAAELAKQAGLQLGTADFYELLSVPGLEAVHVATPVATHSALAIAAAERGLHVLCEKPLADNLTNARRLVQAVRSAGVIGMVDFEVRLKQTRHRLIERVREVVGRPRMVSVTLVHSDHADPKSRPYTWVHDARLGGGRLQGYGVHDLDLVLEMFPEVDAVAAATEVGVPIRADGNGRLQAVTAEDTYALLMRFRGGGLGVVTLVSTARHQRGEIIEVYGDSGTVRLDGERRLWFARSGEELQSEGPLDASSPRAFARVARRFAAAIRHGALPDPSLDEGLHVQALLDAIRTADAERRWVCPEPIG</sequence>
<dbReference type="AlphaFoldDB" id="A0AAD1LZC3"/>
<comment type="similarity">
    <text evidence="1">Belongs to the Gfo/Idh/MocA family.</text>
</comment>
<dbReference type="InterPro" id="IPR036291">
    <property type="entry name" value="NAD(P)-bd_dom_sf"/>
</dbReference>